<dbReference type="EMBL" id="CM045867">
    <property type="protein sequence ID" value="KAI7959619.1"/>
    <property type="molecule type" value="Genomic_DNA"/>
</dbReference>
<reference evidence="2" key="2">
    <citation type="journal article" date="2018" name="Mol. Plant Microbe Interact.">
        <title>Genome sequence resources for the wheat stripe rust pathogen (Puccinia striiformis f. sp. tritici) and the barley stripe rust pathogen (Puccinia striiformis f. sp. hordei).</title>
        <authorList>
            <person name="Xia C."/>
            <person name="Wang M."/>
            <person name="Yin C."/>
            <person name="Cornejo O.E."/>
            <person name="Hulbert S.H."/>
            <person name="Chen X."/>
        </authorList>
    </citation>
    <scope>NUCLEOTIDE SEQUENCE [LARGE SCALE GENOMIC DNA]</scope>
    <source>
        <strain evidence="2">93-210</strain>
    </source>
</reference>
<sequence>MSLFVVFRLCRLYFDKLSRSTDYDPLIFDDPLTRMDMNQFKLLIKVIHDTKDCMVDFMSNQVAELHSESVSEDQERNYNLAILSDYYDSLVIRNYPRVYPEVMAEARQWLDLWNSLFLISVANLMGSPVCKWSWRERAVGDRLFKDEVFDDDEWQDQWEFANQQ</sequence>
<reference evidence="1 2" key="3">
    <citation type="journal article" date="2022" name="Microbiol. Spectr.">
        <title>Folding features and dynamics of 3D genome architecture in plant fungal pathogens.</title>
        <authorList>
            <person name="Xia C."/>
        </authorList>
    </citation>
    <scope>NUCLEOTIDE SEQUENCE [LARGE SCALE GENOMIC DNA]</scope>
    <source>
        <strain evidence="1 2">93-210</strain>
    </source>
</reference>
<protein>
    <submittedName>
        <fullName evidence="1">Uncharacterized protein</fullName>
    </submittedName>
</protein>
<comment type="caution">
    <text evidence="1">The sequence shown here is derived from an EMBL/GenBank/DDBJ whole genome shotgun (WGS) entry which is preliminary data.</text>
</comment>
<gene>
    <name evidence="1" type="ORF">MJO28_003410</name>
</gene>
<proteinExistence type="predicted"/>
<dbReference type="Proteomes" id="UP001060170">
    <property type="component" value="Chromosome 3"/>
</dbReference>
<name>A0ACC0ETF7_9BASI</name>
<accession>A0ACC0ETF7</accession>
<keyword evidence="2" id="KW-1185">Reference proteome</keyword>
<evidence type="ECO:0000313" key="2">
    <source>
        <dbReference type="Proteomes" id="UP001060170"/>
    </source>
</evidence>
<organism evidence="1 2">
    <name type="scientific">Puccinia striiformis f. sp. tritici</name>
    <dbReference type="NCBI Taxonomy" id="168172"/>
    <lineage>
        <taxon>Eukaryota</taxon>
        <taxon>Fungi</taxon>
        <taxon>Dikarya</taxon>
        <taxon>Basidiomycota</taxon>
        <taxon>Pucciniomycotina</taxon>
        <taxon>Pucciniomycetes</taxon>
        <taxon>Pucciniales</taxon>
        <taxon>Pucciniaceae</taxon>
        <taxon>Puccinia</taxon>
    </lineage>
</organism>
<evidence type="ECO:0000313" key="1">
    <source>
        <dbReference type="EMBL" id="KAI7959619.1"/>
    </source>
</evidence>
<reference evidence="2" key="1">
    <citation type="journal article" date="2018" name="BMC Genomics">
        <title>Genomic insights into host adaptation between the wheat stripe rust pathogen (Puccinia striiformis f. sp. tritici) and the barley stripe rust pathogen (Puccinia striiformis f. sp. hordei).</title>
        <authorList>
            <person name="Xia C."/>
            <person name="Wang M."/>
            <person name="Yin C."/>
            <person name="Cornejo O.E."/>
            <person name="Hulbert S.H."/>
            <person name="Chen X."/>
        </authorList>
    </citation>
    <scope>NUCLEOTIDE SEQUENCE [LARGE SCALE GENOMIC DNA]</scope>
    <source>
        <strain evidence="2">93-210</strain>
    </source>
</reference>